<evidence type="ECO:0000313" key="3">
    <source>
        <dbReference type="Proteomes" id="UP000179920"/>
    </source>
</evidence>
<reference evidence="3" key="2">
    <citation type="submission" date="2016-04" db="EMBL/GenBank/DDBJ databases">
        <authorList>
            <person name="Guldener U."/>
            <person name="Guldener U."/>
        </authorList>
    </citation>
    <scope>NUCLEOTIDE SEQUENCE [LARGE SCALE GENOMIC DNA]</scope>
    <source>
        <strain evidence="3">UB2112</strain>
    </source>
</reference>
<sequence length="169" mass="18744">MSNSGPSGIHPVLTLINRCDELARNFDSTFEQSCIFLTNLANNAPAPGQPTTMDDTLMSLRKTLEKCEEIVGAMLNCIYEDIPHLLDQLDSGENVGVGNWNPKQALDGISQLFYSYQELLLEKRELLADFTCEEIDAATFVKGWTQIDGNLASQRKQQVDDLADLLAAF</sequence>
<dbReference type="EMBL" id="LT558121">
    <property type="protein sequence ID" value="SAM81756.1"/>
    <property type="molecule type" value="Genomic_DNA"/>
</dbReference>
<reference evidence="1" key="1">
    <citation type="submission" date="2016-04" db="EMBL/GenBank/DDBJ databases">
        <authorList>
            <person name="Evans L.H."/>
            <person name="Alamgir A."/>
            <person name="Owens N."/>
            <person name="Weber N.D."/>
            <person name="Virtaneva K."/>
            <person name="Barbian K."/>
            <person name="Babar A."/>
            <person name="Rosenke K."/>
        </authorList>
    </citation>
    <scope>NUCLEOTIDE SEQUENCE</scope>
    <source>
        <strain evidence="1">UB2112</strain>
    </source>
</reference>
<keyword evidence="4" id="KW-1185">Reference proteome</keyword>
<dbReference type="Proteomes" id="UP000179920">
    <property type="component" value="Chromosome V"/>
</dbReference>
<name>A0A1K0G2V0_9BASI</name>
<dbReference type="AlphaFoldDB" id="A0A1K0G2V0"/>
<dbReference type="OrthoDB" id="3344725at2759"/>
<dbReference type="Proteomes" id="UP000658997">
    <property type="component" value="Unassembled WGS sequence"/>
</dbReference>
<evidence type="ECO:0000313" key="4">
    <source>
        <dbReference type="Proteomes" id="UP000658997"/>
    </source>
</evidence>
<evidence type="ECO:0000313" key="2">
    <source>
        <dbReference type="EMBL" id="SYW74974.1"/>
    </source>
</evidence>
<organism evidence="1 3">
    <name type="scientific">Ustilago bromivora</name>
    <dbReference type="NCBI Taxonomy" id="307758"/>
    <lineage>
        <taxon>Eukaryota</taxon>
        <taxon>Fungi</taxon>
        <taxon>Dikarya</taxon>
        <taxon>Basidiomycota</taxon>
        <taxon>Ustilaginomycotina</taxon>
        <taxon>Ustilaginomycetes</taxon>
        <taxon>Ustilaginales</taxon>
        <taxon>Ustilaginaceae</taxon>
        <taxon>Ustilago</taxon>
    </lineage>
</organism>
<proteinExistence type="predicted"/>
<dbReference type="EMBL" id="ULHB01000004">
    <property type="protein sequence ID" value="SYW74974.1"/>
    <property type="molecule type" value="Genomic_DNA"/>
</dbReference>
<reference evidence="2" key="3">
    <citation type="submission" date="2018-08" db="EMBL/GenBank/DDBJ databases">
        <authorList>
            <person name="Guldener U."/>
        </authorList>
    </citation>
    <scope>NUCLEOTIDE SEQUENCE</scope>
    <source>
        <strain evidence="2">UB2</strain>
    </source>
</reference>
<accession>A0A1K0G2V0</accession>
<evidence type="ECO:0000313" key="1">
    <source>
        <dbReference type="EMBL" id="SAM81756.1"/>
    </source>
</evidence>
<protein>
    <submittedName>
        <fullName evidence="1">Uncharacterized protein</fullName>
    </submittedName>
</protein>
<gene>
    <name evidence="2" type="ORF">UBRO2_00384</name>
    <name evidence="1" type="ORF">UBRO_03103</name>
</gene>